<evidence type="ECO:0000313" key="2">
    <source>
        <dbReference type="EMBL" id="MBB6714787.1"/>
    </source>
</evidence>
<dbReference type="AlphaFoldDB" id="A0A7X0SEE3"/>
<evidence type="ECO:0000313" key="3">
    <source>
        <dbReference type="Proteomes" id="UP000585258"/>
    </source>
</evidence>
<gene>
    <name evidence="2" type="ORF">H7E68_08585</name>
</gene>
<protein>
    <submittedName>
        <fullName evidence="2">Transposase</fullName>
    </submittedName>
</protein>
<dbReference type="EMBL" id="JACKWY010000004">
    <property type="protein sequence ID" value="MBB6714787.1"/>
    <property type="molecule type" value="Genomic_DNA"/>
</dbReference>
<dbReference type="PANTHER" id="PTHR33408">
    <property type="entry name" value="TRANSPOSASE"/>
    <property type="match status" value="1"/>
</dbReference>
<dbReference type="InterPro" id="IPR008490">
    <property type="entry name" value="Transposase_InsH_N"/>
</dbReference>
<comment type="caution">
    <text evidence="2">The sequence shown here is derived from an EMBL/GenBank/DDBJ whole genome shotgun (WGS) entry which is preliminary data.</text>
</comment>
<dbReference type="Proteomes" id="UP000585258">
    <property type="component" value="Unassembled WGS sequence"/>
</dbReference>
<dbReference type="PANTHER" id="PTHR33408:SF2">
    <property type="entry name" value="TRANSPOSASE DDE DOMAIN-CONTAINING PROTEIN"/>
    <property type="match status" value="1"/>
</dbReference>
<accession>A0A7X0SEE3</accession>
<feature type="domain" description="Transposase InsH N-terminal" evidence="1">
    <location>
        <begin position="6"/>
        <end position="61"/>
    </location>
</feature>
<organism evidence="2 3">
    <name type="scientific">Clostridium gasigenes</name>
    <dbReference type="NCBI Taxonomy" id="94869"/>
    <lineage>
        <taxon>Bacteria</taxon>
        <taxon>Bacillati</taxon>
        <taxon>Bacillota</taxon>
        <taxon>Clostridia</taxon>
        <taxon>Eubacteriales</taxon>
        <taxon>Clostridiaceae</taxon>
        <taxon>Clostridium</taxon>
    </lineage>
</organism>
<dbReference type="RefSeq" id="WP_185164455.1">
    <property type="nucleotide sequence ID" value="NZ_JACKWY010000004.1"/>
</dbReference>
<sequence>MFTCRRAAYNPKDLLKLYVYGYLNGVRSSRKLAKQCLINKEVIWLVKDTTPKYRVIADFRKANVVALEHLFNHFVEYCIGLGLYGKTLITVDGTKLEA</sequence>
<dbReference type="Pfam" id="PF05598">
    <property type="entry name" value="DUF772"/>
    <property type="match status" value="1"/>
</dbReference>
<proteinExistence type="predicted"/>
<evidence type="ECO:0000259" key="1">
    <source>
        <dbReference type="Pfam" id="PF05598"/>
    </source>
</evidence>
<reference evidence="2 3" key="1">
    <citation type="submission" date="2020-08" db="EMBL/GenBank/DDBJ databases">
        <title>Clostridia isolated from Swiss meat.</title>
        <authorList>
            <person name="Wambui J."/>
            <person name="Stevens M.J.A."/>
            <person name="Stephan R."/>
        </authorList>
    </citation>
    <scope>NUCLEOTIDE SEQUENCE [LARGE SCALE GENOMIC DNA]</scope>
    <source>
        <strain evidence="2 3">CM001</strain>
    </source>
</reference>
<name>A0A7X0SEE3_9CLOT</name>